<feature type="binding site" evidence="15">
    <location>
        <position position="552"/>
    </location>
    <ligand>
        <name>[4Fe-4S] cluster</name>
        <dbReference type="ChEBI" id="CHEBI:49883"/>
        <label>1</label>
    </ligand>
</feature>
<evidence type="ECO:0000256" key="4">
    <source>
        <dbReference type="ARBA" id="ARBA00017710"/>
    </source>
</evidence>
<dbReference type="PANTHER" id="PTHR43710:SF7">
    <property type="entry name" value="INDOLEPYRUVATE OXIDOREDUCTASE SUBUNIT IORA"/>
    <property type="match status" value="1"/>
</dbReference>
<dbReference type="GO" id="GO:0043805">
    <property type="term" value="F:indolepyruvate ferredoxin oxidoreductase activity"/>
    <property type="evidence" value="ECO:0007669"/>
    <property type="project" value="UniProtKB-UniRule"/>
</dbReference>
<keyword evidence="18" id="KW-1185">Reference proteome</keyword>
<dbReference type="RefSeq" id="WP_075540396.1">
    <property type="nucleotide sequence ID" value="NZ_CP053844.1"/>
</dbReference>
<dbReference type="InterPro" id="IPR009014">
    <property type="entry name" value="Transketo_C/PFOR_II"/>
</dbReference>
<keyword evidence="10 14" id="KW-0408">Iron</keyword>
<dbReference type="SUPFAM" id="SSF54862">
    <property type="entry name" value="4Fe-4S ferredoxins"/>
    <property type="match status" value="1"/>
</dbReference>
<dbReference type="GO" id="GO:0046872">
    <property type="term" value="F:metal ion binding"/>
    <property type="evidence" value="ECO:0007669"/>
    <property type="project" value="UniProtKB-UniRule"/>
</dbReference>
<feature type="binding site" evidence="15">
    <location>
        <position position="585"/>
    </location>
    <ligand>
        <name>[4Fe-4S] cluster</name>
        <dbReference type="ChEBI" id="CHEBI:49883"/>
        <label>2</label>
    </ligand>
</feature>
<feature type="binding site" evidence="15">
    <location>
        <position position="588"/>
    </location>
    <ligand>
        <name>[4Fe-4S] cluster</name>
        <dbReference type="ChEBI" id="CHEBI:49883"/>
        <label>2</label>
    </ligand>
</feature>
<evidence type="ECO:0000256" key="2">
    <source>
        <dbReference type="ARBA" id="ARBA00011238"/>
    </source>
</evidence>
<dbReference type="EC" id="1.2.7.8" evidence="3 14"/>
<evidence type="ECO:0000256" key="10">
    <source>
        <dbReference type="ARBA" id="ARBA00023004"/>
    </source>
</evidence>
<evidence type="ECO:0000256" key="6">
    <source>
        <dbReference type="ARBA" id="ARBA00022485"/>
    </source>
</evidence>
<feature type="domain" description="4Fe-4S ferredoxin-type" evidence="16">
    <location>
        <begin position="573"/>
        <end position="603"/>
    </location>
</feature>
<reference evidence="17 18" key="1">
    <citation type="submission" date="2016-02" db="EMBL/GenBank/DDBJ databases">
        <authorList>
            <consortium name="Pathogen Informatics"/>
        </authorList>
    </citation>
    <scope>NUCLEOTIDE SEQUENCE [LARGE SCALE GENOMIC DNA]</scope>
    <source>
        <strain evidence="17 18">RC20</strain>
    </source>
</reference>
<evidence type="ECO:0000256" key="1">
    <source>
        <dbReference type="ARBA" id="ARBA00002995"/>
    </source>
</evidence>
<dbReference type="AlphaFoldDB" id="A0A128EIB0"/>
<feature type="domain" description="4Fe-4S ferredoxin-type" evidence="16">
    <location>
        <begin position="543"/>
        <end position="565"/>
    </location>
</feature>
<keyword evidence="8 14" id="KW-0249">Electron transport</keyword>
<evidence type="ECO:0000256" key="8">
    <source>
        <dbReference type="ARBA" id="ARBA00022982"/>
    </source>
</evidence>
<dbReference type="OrthoDB" id="9804603at2"/>
<dbReference type="SUPFAM" id="SSF52922">
    <property type="entry name" value="TK C-terminal domain-like"/>
    <property type="match status" value="1"/>
</dbReference>
<dbReference type="Gene3D" id="3.40.50.970">
    <property type="match status" value="2"/>
</dbReference>
<protein>
    <recommendedName>
        <fullName evidence="4 14">Indolepyruvate oxidoreductase subunit IorA</fullName>
        <shortName evidence="14">IOR</shortName>
        <ecNumber evidence="3 14">1.2.7.8</ecNumber>
    </recommendedName>
    <alternativeName>
        <fullName evidence="12 14">Indolepyruvate ferredoxin oxidoreductase subunit alpha</fullName>
    </alternativeName>
</protein>
<dbReference type="CDD" id="cd07034">
    <property type="entry name" value="TPP_PYR_PFOR_IOR-alpha_like"/>
    <property type="match status" value="1"/>
</dbReference>
<dbReference type="PIRSF" id="PIRSF006439">
    <property type="entry name" value="Indolepyruvate_ferr_oxidored"/>
    <property type="match status" value="1"/>
</dbReference>
<comment type="subunit">
    <text evidence="2">Heterodimer of the IorA and IorB subunits.</text>
</comment>
<evidence type="ECO:0000256" key="15">
    <source>
        <dbReference type="PIRSR" id="PIRSR006439-50"/>
    </source>
</evidence>
<dbReference type="SUPFAM" id="SSF52518">
    <property type="entry name" value="Thiamin diphosphate-binding fold (THDP-binding)"/>
    <property type="match status" value="2"/>
</dbReference>
<dbReference type="EMBL" id="FIZP01000008">
    <property type="protein sequence ID" value="CZE48546.1"/>
    <property type="molecule type" value="Genomic_DNA"/>
</dbReference>
<keyword evidence="11 14" id="KW-0411">Iron-sulfur</keyword>
<comment type="cofactor">
    <cofactor evidence="14 15">
        <name>[4Fe-4S] cluster</name>
        <dbReference type="ChEBI" id="CHEBI:49883"/>
    </cofactor>
    <text evidence="14 15">Binds 2 [4Fe-4S] clusters. In this family the first cluster has a non-standard and varying [4Fe-4S] binding motif CX(2)CX(2)CX(4-5)CP.</text>
</comment>
<dbReference type="Pfam" id="PF02775">
    <property type="entry name" value="TPP_enzyme_C"/>
    <property type="match status" value="1"/>
</dbReference>
<feature type="binding site" evidence="15">
    <location>
        <position position="593"/>
    </location>
    <ligand>
        <name>[4Fe-4S] cluster</name>
        <dbReference type="ChEBI" id="CHEBI:49883"/>
        <label>1</label>
    </ligand>
</feature>
<name>A0A128EIB0_9BACT</name>
<dbReference type="InterPro" id="IPR011766">
    <property type="entry name" value="TPP_enzyme_TPP-bd"/>
</dbReference>
<sequence>MKQILMGNEAIALGLIHADVDVVSGYPGTPSSEILTNYQKLKDKLNLTAYAEWATNEKVGYEVAYANAMSGKNSCATMKQVGLNVASDALMSSAYIGNIGAMLLISADDPGFYSSQTEQDSRTFAKFARIPVLDPASPQEAYDFVKLGVEISRKFESPFMLRPVMRVGHARGICEVEENHEFNPPKANFIKNTNRWAGVPPGPRSVQGGELLNKVEQIRDYNLQTFISPKIAELKGAKTLCISSGVASTYVREAIEENKLDAEVLKLDMPYPLPYHKLNELCKSYEQVIIFEEPYPCIEEQLNAPNLLGKFSGHVHQIHEFSKEKVIESFKKARLFNDSNPYQASKFNAHSIASRPPTLCPGCPHRDVFYAMTRTFRSKNSIYVSDIGCYTLGLNQNAIDSFLCMGASVSMASGFSLAHPEKTVISTIGDSTFLHSGVTGLINAIYQKHKFILLIMDNSIAAMTGRQTTPERSNPENIDIKRIVEGCGITCHEYVYKPDMNKTLDFMKELKEIYKTSDMPIVAVIREFCVLDKERSNKLLPHKLVSVDSDKCVECDTCISKYKCPPMSYGENHKVEIDPFLCAGCAACIDGLCPTDAFVLADLGEEK</sequence>
<evidence type="ECO:0000313" key="17">
    <source>
        <dbReference type="EMBL" id="CZE48546.1"/>
    </source>
</evidence>
<keyword evidence="5 14" id="KW-0813">Transport</keyword>
<dbReference type="InterPro" id="IPR045025">
    <property type="entry name" value="HACL1-like"/>
</dbReference>
<evidence type="ECO:0000256" key="5">
    <source>
        <dbReference type="ARBA" id="ARBA00022448"/>
    </source>
</evidence>
<proteinExistence type="predicted"/>
<dbReference type="PANTHER" id="PTHR43710">
    <property type="entry name" value="2-HYDROXYACYL-COA LYASE"/>
    <property type="match status" value="1"/>
</dbReference>
<dbReference type="InterPro" id="IPR017896">
    <property type="entry name" value="4Fe4S_Fe-S-bd"/>
</dbReference>
<dbReference type="InterPro" id="IPR017721">
    <property type="entry name" value="IorA"/>
</dbReference>
<comment type="catalytic activity">
    <reaction evidence="13 14">
        <text>indole-3-pyruvate + 2 oxidized [2Fe-2S]-[ferredoxin] + CoA = (indol-3-yl)acetyl-CoA + 2 reduced [2Fe-2S]-[ferredoxin] + CO2 + H(+)</text>
        <dbReference type="Rhea" id="RHEA:12645"/>
        <dbReference type="Rhea" id="RHEA-COMP:10000"/>
        <dbReference type="Rhea" id="RHEA-COMP:10001"/>
        <dbReference type="ChEBI" id="CHEBI:15378"/>
        <dbReference type="ChEBI" id="CHEBI:16526"/>
        <dbReference type="ChEBI" id="CHEBI:17640"/>
        <dbReference type="ChEBI" id="CHEBI:33737"/>
        <dbReference type="ChEBI" id="CHEBI:33738"/>
        <dbReference type="ChEBI" id="CHEBI:57271"/>
        <dbReference type="ChEBI" id="CHEBI:57287"/>
        <dbReference type="EC" id="1.2.7.8"/>
    </reaction>
</comment>
<dbReference type="GO" id="GO:0044281">
    <property type="term" value="P:small molecule metabolic process"/>
    <property type="evidence" value="ECO:0007669"/>
    <property type="project" value="UniProtKB-ARBA"/>
</dbReference>
<feature type="binding site" evidence="15">
    <location>
        <position position="555"/>
    </location>
    <ligand>
        <name>[4Fe-4S] cluster</name>
        <dbReference type="ChEBI" id="CHEBI:49883"/>
        <label>1</label>
    </ligand>
</feature>
<evidence type="ECO:0000256" key="13">
    <source>
        <dbReference type="ARBA" id="ARBA00048332"/>
    </source>
</evidence>
<feature type="binding site" evidence="15">
    <location>
        <position position="558"/>
    </location>
    <ligand>
        <name>[4Fe-4S] cluster</name>
        <dbReference type="ChEBI" id="CHEBI:49883"/>
        <label>1</label>
    </ligand>
</feature>
<evidence type="ECO:0000256" key="7">
    <source>
        <dbReference type="ARBA" id="ARBA00022723"/>
    </source>
</evidence>
<evidence type="ECO:0000313" key="18">
    <source>
        <dbReference type="Proteomes" id="UP000069632"/>
    </source>
</evidence>
<keyword evidence="17" id="KW-0670">Pyruvate</keyword>
<keyword evidence="9 14" id="KW-0560">Oxidoreductase</keyword>
<keyword evidence="7 14" id="KW-0479">Metal-binding</keyword>
<dbReference type="InterPro" id="IPR002880">
    <property type="entry name" value="Pyrv_Fd/Flavodoxin_OxRdtase_N"/>
</dbReference>
<dbReference type="PROSITE" id="PS51379">
    <property type="entry name" value="4FE4S_FER_2"/>
    <property type="match status" value="2"/>
</dbReference>
<feature type="binding site" evidence="15">
    <location>
        <position position="582"/>
    </location>
    <ligand>
        <name>[4Fe-4S] cluster</name>
        <dbReference type="ChEBI" id="CHEBI:49883"/>
        <label>2</label>
    </ligand>
</feature>
<comment type="function">
    <text evidence="1 14">Catalyzes the ferredoxin-dependent oxidative decarboxylation of arylpyruvates.</text>
</comment>
<keyword evidence="6 14" id="KW-0004">4Fe-4S</keyword>
<dbReference type="Proteomes" id="UP000069632">
    <property type="component" value="Unassembled WGS sequence"/>
</dbReference>
<dbReference type="InterPro" id="IPR029061">
    <property type="entry name" value="THDP-binding"/>
</dbReference>
<feature type="binding site" evidence="15">
    <location>
        <position position="564"/>
    </location>
    <ligand>
        <name>[4Fe-4S] cluster</name>
        <dbReference type="ChEBI" id="CHEBI:49883"/>
        <label>2</label>
    </ligand>
</feature>
<evidence type="ECO:0000256" key="3">
    <source>
        <dbReference type="ARBA" id="ARBA00012812"/>
    </source>
</evidence>
<dbReference type="Pfam" id="PF01855">
    <property type="entry name" value="POR_N"/>
    <property type="match status" value="1"/>
</dbReference>
<dbReference type="FunFam" id="3.40.50.970:FF:000039">
    <property type="entry name" value="Indolepyruvate oxidoreductase subunit IorA"/>
    <property type="match status" value="1"/>
</dbReference>
<gene>
    <name evidence="17" type="ORF">ERS672216_01471</name>
</gene>
<dbReference type="CDD" id="cd02008">
    <property type="entry name" value="TPP_IOR_alpha"/>
    <property type="match status" value="1"/>
</dbReference>
<organism evidence="17 18">
    <name type="scientific">Campylobacter geochelonis</name>
    <dbReference type="NCBI Taxonomy" id="1780362"/>
    <lineage>
        <taxon>Bacteria</taxon>
        <taxon>Pseudomonadati</taxon>
        <taxon>Campylobacterota</taxon>
        <taxon>Epsilonproteobacteria</taxon>
        <taxon>Campylobacterales</taxon>
        <taxon>Campylobacteraceae</taxon>
        <taxon>Campylobacter</taxon>
    </lineage>
</organism>
<evidence type="ECO:0000256" key="11">
    <source>
        <dbReference type="ARBA" id="ARBA00023014"/>
    </source>
</evidence>
<dbReference type="GO" id="GO:0051539">
    <property type="term" value="F:4 iron, 4 sulfur cluster binding"/>
    <property type="evidence" value="ECO:0007669"/>
    <property type="project" value="UniProtKB-UniRule"/>
</dbReference>
<evidence type="ECO:0000256" key="14">
    <source>
        <dbReference type="PIRNR" id="PIRNR006439"/>
    </source>
</evidence>
<dbReference type="Gene3D" id="3.40.50.920">
    <property type="match status" value="1"/>
</dbReference>
<dbReference type="GO" id="GO:0030976">
    <property type="term" value="F:thiamine pyrophosphate binding"/>
    <property type="evidence" value="ECO:0007669"/>
    <property type="project" value="InterPro"/>
</dbReference>
<accession>A0A128EIB0</accession>
<evidence type="ECO:0000256" key="9">
    <source>
        <dbReference type="ARBA" id="ARBA00023002"/>
    </source>
</evidence>
<evidence type="ECO:0000259" key="16">
    <source>
        <dbReference type="PROSITE" id="PS51379"/>
    </source>
</evidence>
<evidence type="ECO:0000256" key="12">
    <source>
        <dbReference type="ARBA" id="ARBA00030514"/>
    </source>
</evidence>